<sequence length="239" mass="27775">MTEHLDIMDKIKSLTLKTYGIIKNPTHKDYMTKEEVIAMSPLGSSQPTAISKRYAKNRASLPPALKKALNYLYPAKIHYEKPPVSKYDSMVRKMSNYSLALNNDKNNVKPEKLKKKLSKKLMKKLSSKPTLMRKMSGIFDFKKPKEENPFALIPKRKSRSVIKLPPISSQSQHNRYSSLDFISCINYTGEAESEYLKTYKGQEEYKKLYELSLLDSGLYSEIRIRNQNRNRIHYKRMPA</sequence>
<name>A0A1R2B1M9_9CILI</name>
<gene>
    <name evidence="1" type="ORF">SteCoe_31326</name>
</gene>
<comment type="caution">
    <text evidence="1">The sequence shown here is derived from an EMBL/GenBank/DDBJ whole genome shotgun (WGS) entry which is preliminary data.</text>
</comment>
<keyword evidence="2" id="KW-1185">Reference proteome</keyword>
<accession>A0A1R2B1M9</accession>
<proteinExistence type="predicted"/>
<dbReference type="EMBL" id="MPUH01001067">
    <property type="protein sequence ID" value="OMJ70647.1"/>
    <property type="molecule type" value="Genomic_DNA"/>
</dbReference>
<evidence type="ECO:0000313" key="2">
    <source>
        <dbReference type="Proteomes" id="UP000187209"/>
    </source>
</evidence>
<reference evidence="1 2" key="1">
    <citation type="submission" date="2016-11" db="EMBL/GenBank/DDBJ databases">
        <title>The macronuclear genome of Stentor coeruleus: a giant cell with tiny introns.</title>
        <authorList>
            <person name="Slabodnick M."/>
            <person name="Ruby J.G."/>
            <person name="Reiff S.B."/>
            <person name="Swart E.C."/>
            <person name="Gosai S."/>
            <person name="Prabakaran S."/>
            <person name="Witkowska E."/>
            <person name="Larue G.E."/>
            <person name="Fisher S."/>
            <person name="Freeman R.M."/>
            <person name="Gunawardena J."/>
            <person name="Chu W."/>
            <person name="Stover N.A."/>
            <person name="Gregory B.D."/>
            <person name="Nowacki M."/>
            <person name="Derisi J."/>
            <person name="Roy S.W."/>
            <person name="Marshall W.F."/>
            <person name="Sood P."/>
        </authorList>
    </citation>
    <scope>NUCLEOTIDE SEQUENCE [LARGE SCALE GENOMIC DNA]</scope>
    <source>
        <strain evidence="1">WM001</strain>
    </source>
</reference>
<organism evidence="1 2">
    <name type="scientific">Stentor coeruleus</name>
    <dbReference type="NCBI Taxonomy" id="5963"/>
    <lineage>
        <taxon>Eukaryota</taxon>
        <taxon>Sar</taxon>
        <taxon>Alveolata</taxon>
        <taxon>Ciliophora</taxon>
        <taxon>Postciliodesmatophora</taxon>
        <taxon>Heterotrichea</taxon>
        <taxon>Heterotrichida</taxon>
        <taxon>Stentoridae</taxon>
        <taxon>Stentor</taxon>
    </lineage>
</organism>
<dbReference type="AlphaFoldDB" id="A0A1R2B1M9"/>
<evidence type="ECO:0000313" key="1">
    <source>
        <dbReference type="EMBL" id="OMJ70647.1"/>
    </source>
</evidence>
<protein>
    <submittedName>
        <fullName evidence="1">Uncharacterized protein</fullName>
    </submittedName>
</protein>
<dbReference type="Proteomes" id="UP000187209">
    <property type="component" value="Unassembled WGS sequence"/>
</dbReference>